<dbReference type="EMBL" id="JASDDP010000004">
    <property type="protein sequence ID" value="MDJ1645526.1"/>
    <property type="molecule type" value="Genomic_DNA"/>
</dbReference>
<gene>
    <name evidence="2" type="ORF">QLQ80_00265</name>
</gene>
<sequence>MRKSKILQKWKKITITSFVTIASSSFLIVNNLLVSCKKEINKEKIALDFQKQKQRKLDSNFIDNNTSIFLQTFNNSINDSLNFLQKQKPNFVKNLETNDIIFNNKNKNELNAPQEEQHFNEEESKLFEEFLKQEKINKSNVRKYKIITASFIVVSSVITGVAVGLGAYFGFKNINSSENIRKRELEEKLENYRQLLKNISPTNSLVNVFNKMFELAFTNQLPKAVLRILKETFFKDLLQDFDEKSEDILTKKLEGIKNPTKEIFRKFYDKTIVINLLKNDSETSIKKAIKDWVVEIVKEYLPKAFKSIIEFLITQSETGKKSSIMSRFIEGLLFARQIKIKDIENFSNVVSIFAKFFTNQNSQLFEYIITSISNAINKHDFSFDILNDFFEIINLIILDLTAKDGKIDIEKVINTLLPKITSIVNIDANSDYSSYVKFINDLFTKDVYQNNKWVYYFMSTNKITSNAYIYLDSDFKSVTHKIKFPEFNINFETIVEVFENRKNISDNFDKLMNLIFEPLIIQLTKKEKNDSVKKAIFRLATFLSFVYYKYAKVSKKNWINAIFNRVNPYEPISYLPKIIDNLINKHKNLSINLDSIFGEKFYRHFSFKNYYKIFDITIDAAKGEIAKLKEILEVGYYK</sequence>
<organism evidence="2 3">
    <name type="scientific">Mycoplasma phocimorsus</name>
    <dbReference type="NCBI Taxonomy" id="3045839"/>
    <lineage>
        <taxon>Bacteria</taxon>
        <taxon>Bacillati</taxon>
        <taxon>Mycoplasmatota</taxon>
        <taxon>Mollicutes</taxon>
        <taxon>Mycoplasmataceae</taxon>
        <taxon>Mycoplasma</taxon>
    </lineage>
</organism>
<dbReference type="Proteomes" id="UP001224428">
    <property type="component" value="Unassembled WGS sequence"/>
</dbReference>
<proteinExistence type="predicted"/>
<keyword evidence="3" id="KW-1185">Reference proteome</keyword>
<protein>
    <recommendedName>
        <fullName evidence="4">Transmembrane protein</fullName>
    </recommendedName>
</protein>
<name>A0AAJ1PRI9_9MOLU</name>
<keyword evidence="1" id="KW-0812">Transmembrane</keyword>
<comment type="caution">
    <text evidence="2">The sequence shown here is derived from an EMBL/GenBank/DDBJ whole genome shotgun (WGS) entry which is preliminary data.</text>
</comment>
<feature type="transmembrane region" description="Helical" evidence="1">
    <location>
        <begin position="146"/>
        <end position="171"/>
    </location>
</feature>
<reference evidence="2" key="1">
    <citation type="submission" date="2023-05" db="EMBL/GenBank/DDBJ databases">
        <title>Mycoplasma phocimorsus sp. nov., isolated from Scandinavian patients with seal finger or septic arthritis after contact with seals.</title>
        <authorList>
            <person name="Skafte-Holm A."/>
            <person name="Pedersen T.R."/>
            <person name="Froelund M."/>
            <person name="Stegger M."/>
            <person name="Qvortrup K."/>
            <person name="Michaels D.L."/>
            <person name="Brown D.R."/>
            <person name="Jensen J.S."/>
        </authorList>
    </citation>
    <scope>NUCLEOTIDE SEQUENCE</scope>
    <source>
        <strain evidence="2">M5725</strain>
    </source>
</reference>
<feature type="transmembrane region" description="Helical" evidence="1">
    <location>
        <begin position="13"/>
        <end position="34"/>
    </location>
</feature>
<dbReference type="AlphaFoldDB" id="A0AAJ1PRI9"/>
<accession>A0AAJ1PRI9</accession>
<evidence type="ECO:0000313" key="3">
    <source>
        <dbReference type="Proteomes" id="UP001224428"/>
    </source>
</evidence>
<dbReference type="InterPro" id="IPR016024">
    <property type="entry name" value="ARM-type_fold"/>
</dbReference>
<evidence type="ECO:0008006" key="4">
    <source>
        <dbReference type="Google" id="ProtNLM"/>
    </source>
</evidence>
<dbReference type="SUPFAM" id="SSF48371">
    <property type="entry name" value="ARM repeat"/>
    <property type="match status" value="1"/>
</dbReference>
<dbReference type="RefSeq" id="WP_283827081.1">
    <property type="nucleotide sequence ID" value="NZ_JASDDP010000004.1"/>
</dbReference>
<evidence type="ECO:0000256" key="1">
    <source>
        <dbReference type="SAM" id="Phobius"/>
    </source>
</evidence>
<keyword evidence="1" id="KW-1133">Transmembrane helix</keyword>
<keyword evidence="1" id="KW-0472">Membrane</keyword>
<evidence type="ECO:0000313" key="2">
    <source>
        <dbReference type="EMBL" id="MDJ1645526.1"/>
    </source>
</evidence>